<feature type="compositionally biased region" description="Low complexity" evidence="5">
    <location>
        <begin position="395"/>
        <end position="413"/>
    </location>
</feature>
<feature type="region of interest" description="Disordered" evidence="5">
    <location>
        <begin position="73"/>
        <end position="108"/>
    </location>
</feature>
<dbReference type="EMBL" id="KZ819634">
    <property type="protein sequence ID" value="PWN92667.1"/>
    <property type="molecule type" value="Genomic_DNA"/>
</dbReference>
<feature type="region of interest" description="Disordered" evidence="5">
    <location>
        <begin position="553"/>
        <end position="607"/>
    </location>
</feature>
<sequence>MAESPALSMGHARALRRLSLAPSRLSNMAAPAVSSSSSSSPTKFMGKKKMGATMEGDESATLLMDMSLGDLELAKKHSSSSPVKKARPSKRRKAERVSDEAFGGMDVEELERLAKEALEQEARFEKRRRRASKEEATELGAPAEASSSSPSTRQAKGRKSPRKTLLVDPRDGGEEQEQYAATTTAMTERETKAKRKSVAWAQAEREQTPPSAAVPMHSSPGKPRSILVPSPSKHQHPTFAAEVETREQRRYRLGLGPQAWRSSEPPGPTKSQEPACGTEGATPSDEAARDEVQANVKARSPAARKEAEVKQLSASPQRPTRPKKDDSKATLASNHSPGAKKTPRTVAPEDEAPTTRARAEVTVAHGPSRRVARAAEEAVEPKGTATSAAPKPLTRRQQAVQEASQAAAATTRSARAKAKPLATVTTAVPEGFRLSSTGQLVAISKPKEFSFAKPSSRATQETRQGGTAGPKANPVPEWLKKRREALKKEEAARLEAELERVRIEELHRGQAPQPSQSRLRGQLEAKENVHGPATTVAPGAFVSSVEARLAERAAWEERRREKEEALEKQREAARLERQKRDDEEYREARKRSVPKANPVPAWLHQRR</sequence>
<feature type="compositionally biased region" description="Basic and acidic residues" evidence="5">
    <location>
        <begin position="553"/>
        <end position="587"/>
    </location>
</feature>
<keyword evidence="3" id="KW-0963">Cytoplasm</keyword>
<evidence type="ECO:0000256" key="4">
    <source>
        <dbReference type="ARBA" id="ARBA00023212"/>
    </source>
</evidence>
<protein>
    <recommendedName>
        <fullName evidence="6">TPX2 C-terminal domain-containing protein</fullName>
    </recommendedName>
</protein>
<evidence type="ECO:0000313" key="8">
    <source>
        <dbReference type="Proteomes" id="UP000245768"/>
    </source>
</evidence>
<comment type="subcellular location">
    <subcellularLocation>
        <location evidence="1">Cytoplasm</location>
        <location evidence="1">Cytoskeleton</location>
    </subcellularLocation>
</comment>
<name>A0A316YTD6_9BASI</name>
<feature type="region of interest" description="Disordered" evidence="5">
    <location>
        <begin position="122"/>
        <end position="422"/>
    </location>
</feature>
<feature type="compositionally biased region" description="Polar residues" evidence="5">
    <location>
        <begin position="456"/>
        <end position="465"/>
    </location>
</feature>
<feature type="region of interest" description="Disordered" evidence="5">
    <location>
        <begin position="504"/>
        <end position="526"/>
    </location>
</feature>
<proteinExistence type="inferred from homology"/>
<feature type="compositionally biased region" description="Low complexity" evidence="5">
    <location>
        <begin position="141"/>
        <end position="151"/>
    </location>
</feature>
<evidence type="ECO:0000256" key="5">
    <source>
        <dbReference type="SAM" id="MobiDB-lite"/>
    </source>
</evidence>
<dbReference type="InParanoid" id="A0A316YTD6"/>
<keyword evidence="8" id="KW-1185">Reference proteome</keyword>
<dbReference type="InterPro" id="IPR027329">
    <property type="entry name" value="TPX2_C"/>
</dbReference>
<comment type="similarity">
    <text evidence="2">Belongs to the TPX2 family.</text>
</comment>
<evidence type="ECO:0000259" key="6">
    <source>
        <dbReference type="Pfam" id="PF06886"/>
    </source>
</evidence>
<accession>A0A316YTD6</accession>
<organism evidence="7 8">
    <name type="scientific">Acaromyces ingoldii</name>
    <dbReference type="NCBI Taxonomy" id="215250"/>
    <lineage>
        <taxon>Eukaryota</taxon>
        <taxon>Fungi</taxon>
        <taxon>Dikarya</taxon>
        <taxon>Basidiomycota</taxon>
        <taxon>Ustilaginomycotina</taxon>
        <taxon>Exobasidiomycetes</taxon>
        <taxon>Exobasidiales</taxon>
        <taxon>Cryptobasidiaceae</taxon>
        <taxon>Acaromyces</taxon>
    </lineage>
</organism>
<evidence type="ECO:0000256" key="1">
    <source>
        <dbReference type="ARBA" id="ARBA00004245"/>
    </source>
</evidence>
<dbReference type="Pfam" id="PF06886">
    <property type="entry name" value="TPX2"/>
    <property type="match status" value="1"/>
</dbReference>
<evidence type="ECO:0000256" key="3">
    <source>
        <dbReference type="ARBA" id="ARBA00022490"/>
    </source>
</evidence>
<dbReference type="AlphaFoldDB" id="A0A316YTD6"/>
<dbReference type="Proteomes" id="UP000245768">
    <property type="component" value="Unassembled WGS sequence"/>
</dbReference>
<feature type="domain" description="TPX2 C-terminal" evidence="6">
    <location>
        <begin position="545"/>
        <end position="605"/>
    </location>
</feature>
<gene>
    <name evidence="7" type="ORF">FA10DRAFT_263428</name>
</gene>
<evidence type="ECO:0000313" key="7">
    <source>
        <dbReference type="EMBL" id="PWN92667.1"/>
    </source>
</evidence>
<dbReference type="GO" id="GO:0005856">
    <property type="term" value="C:cytoskeleton"/>
    <property type="evidence" value="ECO:0007669"/>
    <property type="project" value="UniProtKB-SubCell"/>
</dbReference>
<evidence type="ECO:0000256" key="2">
    <source>
        <dbReference type="ARBA" id="ARBA00005885"/>
    </source>
</evidence>
<keyword evidence="4" id="KW-0206">Cytoskeleton</keyword>
<dbReference type="RefSeq" id="XP_025379865.1">
    <property type="nucleotide sequence ID" value="XM_025520220.1"/>
</dbReference>
<dbReference type="GeneID" id="37042136"/>
<reference evidence="7 8" key="1">
    <citation type="journal article" date="2018" name="Mol. Biol. Evol.">
        <title>Broad Genomic Sampling Reveals a Smut Pathogenic Ancestry of the Fungal Clade Ustilaginomycotina.</title>
        <authorList>
            <person name="Kijpornyongpan T."/>
            <person name="Mondo S.J."/>
            <person name="Barry K."/>
            <person name="Sandor L."/>
            <person name="Lee J."/>
            <person name="Lipzen A."/>
            <person name="Pangilinan J."/>
            <person name="LaButti K."/>
            <person name="Hainaut M."/>
            <person name="Henrissat B."/>
            <person name="Grigoriev I.V."/>
            <person name="Spatafora J.W."/>
            <person name="Aime M.C."/>
        </authorList>
    </citation>
    <scope>NUCLEOTIDE SEQUENCE [LARGE SCALE GENOMIC DNA]</scope>
    <source>
        <strain evidence="7 8">MCA 4198</strain>
    </source>
</reference>
<feature type="region of interest" description="Disordered" evidence="5">
    <location>
        <begin position="27"/>
        <end position="58"/>
    </location>
</feature>
<feature type="compositionally biased region" description="Basic residues" evidence="5">
    <location>
        <begin position="84"/>
        <end position="94"/>
    </location>
</feature>
<feature type="region of interest" description="Disordered" evidence="5">
    <location>
        <begin position="447"/>
        <end position="478"/>
    </location>
</feature>